<organism evidence="1 2">
    <name type="scientific">Hohenbuehelia grisea</name>
    <dbReference type="NCBI Taxonomy" id="104357"/>
    <lineage>
        <taxon>Eukaryota</taxon>
        <taxon>Fungi</taxon>
        <taxon>Dikarya</taxon>
        <taxon>Basidiomycota</taxon>
        <taxon>Agaricomycotina</taxon>
        <taxon>Agaricomycetes</taxon>
        <taxon>Agaricomycetidae</taxon>
        <taxon>Agaricales</taxon>
        <taxon>Pleurotineae</taxon>
        <taxon>Pleurotaceae</taxon>
        <taxon>Hohenbuehelia</taxon>
    </lineage>
</organism>
<evidence type="ECO:0000313" key="2">
    <source>
        <dbReference type="Proteomes" id="UP001556367"/>
    </source>
</evidence>
<proteinExistence type="predicted"/>
<dbReference type="EMBL" id="JASNQZ010000005">
    <property type="protein sequence ID" value="KAL0957646.1"/>
    <property type="molecule type" value="Genomic_DNA"/>
</dbReference>
<accession>A0ABR3JPG8</accession>
<name>A0ABR3JPG8_9AGAR</name>
<keyword evidence="2" id="KW-1185">Reference proteome</keyword>
<gene>
    <name evidence="1" type="ORF">HGRIS_001428</name>
</gene>
<evidence type="ECO:0000313" key="1">
    <source>
        <dbReference type="EMBL" id="KAL0957646.1"/>
    </source>
</evidence>
<comment type="caution">
    <text evidence="1">The sequence shown here is derived from an EMBL/GenBank/DDBJ whole genome shotgun (WGS) entry which is preliminary data.</text>
</comment>
<protein>
    <submittedName>
        <fullName evidence="1">Uncharacterized protein</fullName>
    </submittedName>
</protein>
<dbReference type="Proteomes" id="UP001556367">
    <property type="component" value="Unassembled WGS sequence"/>
</dbReference>
<reference evidence="2" key="1">
    <citation type="submission" date="2024-06" db="EMBL/GenBank/DDBJ databases">
        <title>Multi-omics analyses provide insights into the biosynthesis of the anticancer antibiotic pleurotin in Hohenbuehelia grisea.</title>
        <authorList>
            <person name="Weaver J.A."/>
            <person name="Alberti F."/>
        </authorList>
    </citation>
    <scope>NUCLEOTIDE SEQUENCE [LARGE SCALE GENOMIC DNA]</scope>
    <source>
        <strain evidence="2">T-177</strain>
    </source>
</reference>
<sequence>MCSVRYGFPICLCVGWTTPRSGSGDGGGRSGSKCSSMDAHCWHRELRWMGLHGTANAQRRGVVNYNKDDCSAFNGQRLVRIGTTSEYRFEVELWSKIVAGGHEQNSNFWTEYLPNETNVWKVIGLAIRPLAKTRPGSGPSTSSPTLFKSYITYTYSSNSTSNGSTMADFLYGANGTSA</sequence>